<feature type="transmembrane region" description="Helical" evidence="5">
    <location>
        <begin position="270"/>
        <end position="295"/>
    </location>
</feature>
<evidence type="ECO:0000256" key="2">
    <source>
        <dbReference type="ARBA" id="ARBA00022692"/>
    </source>
</evidence>
<organism evidence="7 8">
    <name type="scientific">Aliiglaciecola litoralis</name>
    <dbReference type="NCBI Taxonomy" id="582857"/>
    <lineage>
        <taxon>Bacteria</taxon>
        <taxon>Pseudomonadati</taxon>
        <taxon>Pseudomonadota</taxon>
        <taxon>Gammaproteobacteria</taxon>
        <taxon>Alteromonadales</taxon>
        <taxon>Alteromonadaceae</taxon>
        <taxon>Aliiglaciecola</taxon>
    </lineage>
</organism>
<evidence type="ECO:0000313" key="8">
    <source>
        <dbReference type="Proteomes" id="UP001500359"/>
    </source>
</evidence>
<feature type="transmembrane region" description="Helical" evidence="5">
    <location>
        <begin position="156"/>
        <end position="178"/>
    </location>
</feature>
<dbReference type="Gene3D" id="1.20.1250.20">
    <property type="entry name" value="MFS general substrate transporter like domains"/>
    <property type="match status" value="1"/>
</dbReference>
<keyword evidence="3 5" id="KW-1133">Transmembrane helix</keyword>
<dbReference type="PANTHER" id="PTHR11328:SF24">
    <property type="entry name" value="MAJOR FACILITATOR SUPERFAMILY (MFS) PROFILE DOMAIN-CONTAINING PROTEIN"/>
    <property type="match status" value="1"/>
</dbReference>
<gene>
    <name evidence="7" type="ORF">GCM10009114_33380</name>
</gene>
<feature type="transmembrane region" description="Helical" evidence="5">
    <location>
        <begin position="227"/>
        <end position="250"/>
    </location>
</feature>
<evidence type="ECO:0000259" key="6">
    <source>
        <dbReference type="PROSITE" id="PS50850"/>
    </source>
</evidence>
<dbReference type="Proteomes" id="UP001500359">
    <property type="component" value="Unassembled WGS sequence"/>
</dbReference>
<accession>A0ABN1LS59</accession>
<dbReference type="SUPFAM" id="SSF103473">
    <property type="entry name" value="MFS general substrate transporter"/>
    <property type="match status" value="1"/>
</dbReference>
<dbReference type="EMBL" id="BAAAFD010000012">
    <property type="protein sequence ID" value="GAA0859537.1"/>
    <property type="molecule type" value="Genomic_DNA"/>
</dbReference>
<feature type="transmembrane region" description="Helical" evidence="5">
    <location>
        <begin position="184"/>
        <end position="206"/>
    </location>
</feature>
<feature type="transmembrane region" description="Helical" evidence="5">
    <location>
        <begin position="416"/>
        <end position="438"/>
    </location>
</feature>
<dbReference type="PANTHER" id="PTHR11328">
    <property type="entry name" value="MAJOR FACILITATOR SUPERFAMILY DOMAIN-CONTAINING PROTEIN"/>
    <property type="match status" value="1"/>
</dbReference>
<feature type="transmembrane region" description="Helical" evidence="5">
    <location>
        <begin position="117"/>
        <end position="144"/>
    </location>
</feature>
<dbReference type="RefSeq" id="WP_343862050.1">
    <property type="nucleotide sequence ID" value="NZ_BAAAFD010000012.1"/>
</dbReference>
<evidence type="ECO:0000256" key="1">
    <source>
        <dbReference type="ARBA" id="ARBA00009617"/>
    </source>
</evidence>
<keyword evidence="8" id="KW-1185">Reference proteome</keyword>
<evidence type="ECO:0000256" key="5">
    <source>
        <dbReference type="SAM" id="Phobius"/>
    </source>
</evidence>
<feature type="transmembrane region" description="Helical" evidence="5">
    <location>
        <begin position="20"/>
        <end position="40"/>
    </location>
</feature>
<keyword evidence="2 5" id="KW-0812">Transmembrane</keyword>
<dbReference type="InterPro" id="IPR036259">
    <property type="entry name" value="MFS_trans_sf"/>
</dbReference>
<proteinExistence type="inferred from homology"/>
<dbReference type="InterPro" id="IPR001927">
    <property type="entry name" value="Na/Gal_symport"/>
</dbReference>
<evidence type="ECO:0000256" key="3">
    <source>
        <dbReference type="ARBA" id="ARBA00022989"/>
    </source>
</evidence>
<dbReference type="PROSITE" id="PS50850">
    <property type="entry name" value="MFS"/>
    <property type="match status" value="1"/>
</dbReference>
<protein>
    <submittedName>
        <fullName evidence="7">MFS transporter</fullName>
    </submittedName>
</protein>
<dbReference type="CDD" id="cd17332">
    <property type="entry name" value="MFS_MelB_like"/>
    <property type="match status" value="1"/>
</dbReference>
<name>A0ABN1LS59_9ALTE</name>
<reference evidence="7 8" key="1">
    <citation type="journal article" date="2019" name="Int. J. Syst. Evol. Microbiol.">
        <title>The Global Catalogue of Microorganisms (GCM) 10K type strain sequencing project: providing services to taxonomists for standard genome sequencing and annotation.</title>
        <authorList>
            <consortium name="The Broad Institute Genomics Platform"/>
            <consortium name="The Broad Institute Genome Sequencing Center for Infectious Disease"/>
            <person name="Wu L."/>
            <person name="Ma J."/>
        </authorList>
    </citation>
    <scope>NUCLEOTIDE SEQUENCE [LARGE SCALE GENOMIC DNA]</scope>
    <source>
        <strain evidence="7 8">JCM 15896</strain>
    </source>
</reference>
<feature type="transmembrane region" description="Helical" evidence="5">
    <location>
        <begin position="307"/>
        <end position="326"/>
    </location>
</feature>
<feature type="transmembrane region" description="Helical" evidence="5">
    <location>
        <begin position="380"/>
        <end position="404"/>
    </location>
</feature>
<dbReference type="Pfam" id="PF13347">
    <property type="entry name" value="MFS_2"/>
    <property type="match status" value="1"/>
</dbReference>
<sequence length="462" mass="50582">MSHQANSAPLSFKEKLGYGLGDMASNFYLGFFGLYLLYYYTDVYGLAPAAVGVMLLVSKIIDAVSDPVMGLVADRTESRWGKYRPYLLWAAIPYGLLGFAIFFGPNFSDTGKLIYAYVTYIGVMLAFTAVNVPYSALLAVISPLAEERTKATTYRFIGAGAGGILIAAFATPLVSWLGGGDDVLGFRLTMAIFAVLSVGLFWITFASTKERIKLPPHDSSARKDLKLLFKNTSWVLLAISCVLIVVGLIARFSSIIFYVKYYMHDDGEAVFLIFDRVALFSAIGLAGQIVGAFITPYLTKFFSKHHLVLIMCLLHTVLLIIGYFVAPDMFWTAVLLNCLGITTFGVVITLLFAMFTDCAEYGEWQTGKRTSGLTVSASMFALKFGSALGGAIPGFILGYVGFVANEALSDATMDGIRMMATLLPAALFALGGLLMLFYKIDKTLLVRIEKELRQRRKSLPQQ</sequence>
<feature type="domain" description="Major facilitator superfamily (MFS) profile" evidence="6">
    <location>
        <begin position="14"/>
        <end position="443"/>
    </location>
</feature>
<dbReference type="InterPro" id="IPR020846">
    <property type="entry name" value="MFS_dom"/>
</dbReference>
<feature type="transmembrane region" description="Helical" evidence="5">
    <location>
        <begin position="46"/>
        <end position="65"/>
    </location>
</feature>
<feature type="transmembrane region" description="Helical" evidence="5">
    <location>
        <begin position="86"/>
        <end position="105"/>
    </location>
</feature>
<evidence type="ECO:0000256" key="4">
    <source>
        <dbReference type="ARBA" id="ARBA00023136"/>
    </source>
</evidence>
<comment type="similarity">
    <text evidence="1">Belongs to the sodium:galactoside symporter (TC 2.A.2) family.</text>
</comment>
<keyword evidence="4 5" id="KW-0472">Membrane</keyword>
<evidence type="ECO:0000313" key="7">
    <source>
        <dbReference type="EMBL" id="GAA0859537.1"/>
    </source>
</evidence>
<dbReference type="NCBIfam" id="TIGR00792">
    <property type="entry name" value="gph"/>
    <property type="match status" value="1"/>
</dbReference>
<dbReference type="InterPro" id="IPR039672">
    <property type="entry name" value="MFS_2"/>
</dbReference>
<comment type="caution">
    <text evidence="7">The sequence shown here is derived from an EMBL/GenBank/DDBJ whole genome shotgun (WGS) entry which is preliminary data.</text>
</comment>
<feature type="transmembrane region" description="Helical" evidence="5">
    <location>
        <begin position="332"/>
        <end position="359"/>
    </location>
</feature>